<evidence type="ECO:0000256" key="1">
    <source>
        <dbReference type="SAM" id="MobiDB-lite"/>
    </source>
</evidence>
<accession>A0A167WH18</accession>
<feature type="region of interest" description="Disordered" evidence="1">
    <location>
        <begin position="22"/>
        <end position="68"/>
    </location>
</feature>
<gene>
    <name evidence="2" type="ORF">FIBSPDRAFT_876841</name>
</gene>
<protein>
    <submittedName>
        <fullName evidence="2">Uncharacterized protein</fullName>
    </submittedName>
</protein>
<evidence type="ECO:0000313" key="2">
    <source>
        <dbReference type="EMBL" id="KZP06090.1"/>
    </source>
</evidence>
<reference evidence="2 3" key="1">
    <citation type="journal article" date="2016" name="Mol. Biol. Evol.">
        <title>Comparative Genomics of Early-Diverging Mushroom-Forming Fungi Provides Insights into the Origins of Lignocellulose Decay Capabilities.</title>
        <authorList>
            <person name="Nagy L.G."/>
            <person name="Riley R."/>
            <person name="Tritt A."/>
            <person name="Adam C."/>
            <person name="Daum C."/>
            <person name="Floudas D."/>
            <person name="Sun H."/>
            <person name="Yadav J.S."/>
            <person name="Pangilinan J."/>
            <person name="Larsson K.H."/>
            <person name="Matsuura K."/>
            <person name="Barry K."/>
            <person name="Labutti K."/>
            <person name="Kuo R."/>
            <person name="Ohm R.A."/>
            <person name="Bhattacharya S.S."/>
            <person name="Shirouzu T."/>
            <person name="Yoshinaga Y."/>
            <person name="Martin F.M."/>
            <person name="Grigoriev I.V."/>
            <person name="Hibbett D.S."/>
        </authorList>
    </citation>
    <scope>NUCLEOTIDE SEQUENCE [LARGE SCALE GENOMIC DNA]</scope>
    <source>
        <strain evidence="2 3">CBS 109695</strain>
    </source>
</reference>
<evidence type="ECO:0000313" key="3">
    <source>
        <dbReference type="Proteomes" id="UP000076532"/>
    </source>
</evidence>
<dbReference type="EMBL" id="KV417804">
    <property type="protein sequence ID" value="KZP06090.1"/>
    <property type="molecule type" value="Genomic_DNA"/>
</dbReference>
<proteinExistence type="predicted"/>
<keyword evidence="3" id="KW-1185">Reference proteome</keyword>
<sequence length="68" mass="7317">MIIITSSSYHPTRKSPRFELDADCAESSAPQSADRPPRLSTPARKAGCTKQAHAIPSMSLSAPVAHER</sequence>
<dbReference type="Proteomes" id="UP000076532">
    <property type="component" value="Unassembled WGS sequence"/>
</dbReference>
<dbReference type="AlphaFoldDB" id="A0A167WH18"/>
<organism evidence="2 3">
    <name type="scientific">Athelia psychrophila</name>
    <dbReference type="NCBI Taxonomy" id="1759441"/>
    <lineage>
        <taxon>Eukaryota</taxon>
        <taxon>Fungi</taxon>
        <taxon>Dikarya</taxon>
        <taxon>Basidiomycota</taxon>
        <taxon>Agaricomycotina</taxon>
        <taxon>Agaricomycetes</taxon>
        <taxon>Agaricomycetidae</taxon>
        <taxon>Atheliales</taxon>
        <taxon>Atheliaceae</taxon>
        <taxon>Athelia</taxon>
    </lineage>
</organism>
<name>A0A167WH18_9AGAM</name>